<accession>A0ABP3V114</accession>
<dbReference type="EMBL" id="BAAACG010000019">
    <property type="protein sequence ID" value="GAA0746421.1"/>
    <property type="molecule type" value="Genomic_DNA"/>
</dbReference>
<sequence length="318" mass="36942">MKVFTHKDIVNLKIQPNQCYKWVLDMLKNKDKVILPAKTSMKPTEDIFYNVMPCLLPQYNVGGIKVVNRYPHRNPVLDSQILLYDYKTGINKAILDGNFITAMRTGAVAAQSIKLLAKKEFKTIGIIGLGNQARATLKVLLSVFPKKKFLLKLMKYKNQHLLFKNYIQSLPNSDRIEFFFSDTYKDVVKKSNVIISSVTYFDEDICENDCFDEGCLVVPIHTRGFMNCDLFFDKVYADDKSHVKGFKYYNNFKRFAEISDVINGNIEGRKNDKERIIVYNIGLSMHDIYFAEKVYQLFQLKNLGEDIKLESPKEKFWL</sequence>
<proteinExistence type="predicted"/>
<dbReference type="RefSeq" id="WP_343763594.1">
    <property type="nucleotide sequence ID" value="NZ_BAAACG010000019.1"/>
</dbReference>
<dbReference type="Gene3D" id="3.30.1780.10">
    <property type="entry name" value="ornithine cyclodeaminase, domain 1"/>
    <property type="match status" value="1"/>
</dbReference>
<evidence type="ECO:0008006" key="3">
    <source>
        <dbReference type="Google" id="ProtNLM"/>
    </source>
</evidence>
<name>A0ABP3V114_9CLOT</name>
<keyword evidence="2" id="KW-1185">Reference proteome</keyword>
<dbReference type="Proteomes" id="UP001501510">
    <property type="component" value="Unassembled WGS sequence"/>
</dbReference>
<gene>
    <name evidence="1" type="ORF">GCM10008906_33980</name>
</gene>
<dbReference type="InterPro" id="IPR036291">
    <property type="entry name" value="NAD(P)-bd_dom_sf"/>
</dbReference>
<evidence type="ECO:0000313" key="1">
    <source>
        <dbReference type="EMBL" id="GAA0746421.1"/>
    </source>
</evidence>
<reference evidence="2" key="1">
    <citation type="journal article" date="2019" name="Int. J. Syst. Evol. Microbiol.">
        <title>The Global Catalogue of Microorganisms (GCM) 10K type strain sequencing project: providing services to taxonomists for standard genome sequencing and annotation.</title>
        <authorList>
            <consortium name="The Broad Institute Genomics Platform"/>
            <consortium name="The Broad Institute Genome Sequencing Center for Infectious Disease"/>
            <person name="Wu L."/>
            <person name="Ma J."/>
        </authorList>
    </citation>
    <scope>NUCLEOTIDE SEQUENCE [LARGE SCALE GENOMIC DNA]</scope>
    <source>
        <strain evidence="2">JCM 1407</strain>
    </source>
</reference>
<dbReference type="Pfam" id="PF02423">
    <property type="entry name" value="OCD_Mu_crystall"/>
    <property type="match status" value="1"/>
</dbReference>
<dbReference type="Gene3D" id="3.40.50.720">
    <property type="entry name" value="NAD(P)-binding Rossmann-like Domain"/>
    <property type="match status" value="1"/>
</dbReference>
<dbReference type="InterPro" id="IPR003462">
    <property type="entry name" value="ODC_Mu_crystall"/>
</dbReference>
<organism evidence="1 2">
    <name type="scientific">Clostridium oceanicum</name>
    <dbReference type="NCBI Taxonomy" id="1543"/>
    <lineage>
        <taxon>Bacteria</taxon>
        <taxon>Bacillati</taxon>
        <taxon>Bacillota</taxon>
        <taxon>Clostridia</taxon>
        <taxon>Eubacteriales</taxon>
        <taxon>Clostridiaceae</taxon>
        <taxon>Clostridium</taxon>
    </lineage>
</organism>
<dbReference type="PANTHER" id="PTHR13812">
    <property type="entry name" value="KETIMINE REDUCTASE MU-CRYSTALLIN"/>
    <property type="match status" value="1"/>
</dbReference>
<protein>
    <recommendedName>
        <fullName evidence="3">Ornithine cyclodeaminase</fullName>
    </recommendedName>
</protein>
<dbReference type="InterPro" id="IPR023401">
    <property type="entry name" value="ODC_N"/>
</dbReference>
<evidence type="ECO:0000313" key="2">
    <source>
        <dbReference type="Proteomes" id="UP001501510"/>
    </source>
</evidence>
<dbReference type="SUPFAM" id="SSF51735">
    <property type="entry name" value="NAD(P)-binding Rossmann-fold domains"/>
    <property type="match status" value="1"/>
</dbReference>
<comment type="caution">
    <text evidence="1">The sequence shown here is derived from an EMBL/GenBank/DDBJ whole genome shotgun (WGS) entry which is preliminary data.</text>
</comment>
<dbReference type="PANTHER" id="PTHR13812:SF19">
    <property type="entry name" value="KETIMINE REDUCTASE MU-CRYSTALLIN"/>
    <property type="match status" value="1"/>
</dbReference>